<feature type="short sequence motif" description="DGA/G" evidence="4">
    <location>
        <begin position="192"/>
        <end position="194"/>
    </location>
</feature>
<organism evidence="6 7">
    <name type="scientific">Mumia zhuanghuii</name>
    <dbReference type="NCBI Taxonomy" id="2585211"/>
    <lineage>
        <taxon>Bacteria</taxon>
        <taxon>Bacillati</taxon>
        <taxon>Actinomycetota</taxon>
        <taxon>Actinomycetes</taxon>
        <taxon>Propionibacteriales</taxon>
        <taxon>Nocardioidaceae</taxon>
        <taxon>Mumia</taxon>
    </lineage>
</organism>
<evidence type="ECO:0000256" key="1">
    <source>
        <dbReference type="ARBA" id="ARBA00022801"/>
    </source>
</evidence>
<evidence type="ECO:0000256" key="2">
    <source>
        <dbReference type="ARBA" id="ARBA00022963"/>
    </source>
</evidence>
<dbReference type="InterPro" id="IPR050301">
    <property type="entry name" value="NTE"/>
</dbReference>
<name>A0A5Q6S4C9_9ACTN</name>
<dbReference type="AlphaFoldDB" id="A0A5Q6S4C9"/>
<keyword evidence="1 4" id="KW-0378">Hydrolase</keyword>
<evidence type="ECO:0000313" key="7">
    <source>
        <dbReference type="Proteomes" id="UP000307768"/>
    </source>
</evidence>
<reference evidence="6 7" key="1">
    <citation type="submission" date="2019-09" db="EMBL/GenBank/DDBJ databases">
        <title>Mumia zhuanghuii sp. nov. isolated from the intestinal contents of plateau pika (Ochotona curzoniae) in the Qinghai-Tibet plateau of China.</title>
        <authorList>
            <person name="Tian Z."/>
        </authorList>
    </citation>
    <scope>NUCLEOTIDE SEQUENCE [LARGE SCALE GENOMIC DNA]</scope>
    <source>
        <strain evidence="7">350</strain>
    </source>
</reference>
<feature type="active site" description="Nucleophile" evidence="4">
    <location>
        <position position="43"/>
    </location>
</feature>
<evidence type="ECO:0000256" key="4">
    <source>
        <dbReference type="PROSITE-ProRule" id="PRU01161"/>
    </source>
</evidence>
<keyword evidence="2 4" id="KW-0442">Lipid degradation</keyword>
<dbReference type="InterPro" id="IPR002641">
    <property type="entry name" value="PNPLA_dom"/>
</dbReference>
<sequence>MTTRALVLGGGGITGIAWEIGLLHGLAERGVDLSGADVVIGTSAGSVVGAQLTNGAATSAMYERQLAPVGTFGPEPAAAIGLGVTARWIATGLRSGRDLEGLGRRLGAYAVREASRGRVPTEEERIAVISSRLVSQEWPGRPLRVTAVDAATGAFRVFEASDGVPLARAVAASCAVPGIYPPVSVDGRRYIDGGTRSSANADLAAGYDQVVALTPIAAAVPRSRGAEAQLAGTGARYTVVAPDRDARRAIGRNVLDPSARAATARAGLAQAASVADAVAAVWG</sequence>
<gene>
    <name evidence="6" type="ORF">FE697_005145</name>
</gene>
<dbReference type="PANTHER" id="PTHR14226:SF57">
    <property type="entry name" value="BLR7027 PROTEIN"/>
    <property type="match status" value="1"/>
</dbReference>
<dbReference type="Pfam" id="PF01734">
    <property type="entry name" value="Patatin"/>
    <property type="match status" value="1"/>
</dbReference>
<dbReference type="InterPro" id="IPR016035">
    <property type="entry name" value="Acyl_Trfase/lysoPLipase"/>
</dbReference>
<dbReference type="GO" id="GO:0016042">
    <property type="term" value="P:lipid catabolic process"/>
    <property type="evidence" value="ECO:0007669"/>
    <property type="project" value="UniProtKB-UniRule"/>
</dbReference>
<dbReference type="SUPFAM" id="SSF52151">
    <property type="entry name" value="FabD/lysophospholipase-like"/>
    <property type="match status" value="1"/>
</dbReference>
<dbReference type="PANTHER" id="PTHR14226">
    <property type="entry name" value="NEUROPATHY TARGET ESTERASE/SWISS CHEESE D.MELANOGASTER"/>
    <property type="match status" value="1"/>
</dbReference>
<keyword evidence="3 4" id="KW-0443">Lipid metabolism</keyword>
<dbReference type="OrthoDB" id="2339873at2"/>
<feature type="domain" description="PNPLA" evidence="5">
    <location>
        <begin position="6"/>
        <end position="206"/>
    </location>
</feature>
<dbReference type="GO" id="GO:0016787">
    <property type="term" value="F:hydrolase activity"/>
    <property type="evidence" value="ECO:0007669"/>
    <property type="project" value="UniProtKB-UniRule"/>
</dbReference>
<proteinExistence type="predicted"/>
<evidence type="ECO:0000313" key="6">
    <source>
        <dbReference type="EMBL" id="KAA1425255.1"/>
    </source>
</evidence>
<evidence type="ECO:0000256" key="3">
    <source>
        <dbReference type="ARBA" id="ARBA00023098"/>
    </source>
</evidence>
<dbReference type="PROSITE" id="PS51635">
    <property type="entry name" value="PNPLA"/>
    <property type="match status" value="1"/>
</dbReference>
<dbReference type="RefSeq" id="WP_149768430.1">
    <property type="nucleotide sequence ID" value="NZ_VDFQ02000001.1"/>
</dbReference>
<dbReference type="Proteomes" id="UP000307768">
    <property type="component" value="Unassembled WGS sequence"/>
</dbReference>
<feature type="active site" description="Proton acceptor" evidence="4">
    <location>
        <position position="192"/>
    </location>
</feature>
<dbReference type="Gene3D" id="3.40.1090.10">
    <property type="entry name" value="Cytosolic phospholipase A2 catalytic domain"/>
    <property type="match status" value="2"/>
</dbReference>
<feature type="short sequence motif" description="GXGXXG" evidence="4">
    <location>
        <begin position="10"/>
        <end position="15"/>
    </location>
</feature>
<feature type="short sequence motif" description="GXSXG" evidence="4">
    <location>
        <begin position="41"/>
        <end position="45"/>
    </location>
</feature>
<evidence type="ECO:0000259" key="5">
    <source>
        <dbReference type="PROSITE" id="PS51635"/>
    </source>
</evidence>
<protein>
    <submittedName>
        <fullName evidence="6">Patatin-like phospholipase family protein</fullName>
    </submittedName>
</protein>
<dbReference type="EMBL" id="VDFQ02000001">
    <property type="protein sequence ID" value="KAA1425255.1"/>
    <property type="molecule type" value="Genomic_DNA"/>
</dbReference>
<accession>A0A5Q6S4C9</accession>
<comment type="caution">
    <text evidence="6">The sequence shown here is derived from an EMBL/GenBank/DDBJ whole genome shotgun (WGS) entry which is preliminary data.</text>
</comment>